<organism evidence="4 5">
    <name type="scientific">Arctia plantaginis</name>
    <name type="common">Wood tiger moth</name>
    <name type="synonym">Phalaena plantaginis</name>
    <dbReference type="NCBI Taxonomy" id="874455"/>
    <lineage>
        <taxon>Eukaryota</taxon>
        <taxon>Metazoa</taxon>
        <taxon>Ecdysozoa</taxon>
        <taxon>Arthropoda</taxon>
        <taxon>Hexapoda</taxon>
        <taxon>Insecta</taxon>
        <taxon>Pterygota</taxon>
        <taxon>Neoptera</taxon>
        <taxon>Endopterygota</taxon>
        <taxon>Lepidoptera</taxon>
        <taxon>Glossata</taxon>
        <taxon>Ditrysia</taxon>
        <taxon>Noctuoidea</taxon>
        <taxon>Erebidae</taxon>
        <taxon>Arctiinae</taxon>
        <taxon>Arctia</taxon>
    </lineage>
</organism>
<dbReference type="PROSITE" id="PS51029">
    <property type="entry name" value="MADF"/>
    <property type="match status" value="1"/>
</dbReference>
<reference evidence="4 5" key="1">
    <citation type="submission" date="2020-04" db="EMBL/GenBank/DDBJ databases">
        <authorList>
            <person name="Wallbank WR R."/>
            <person name="Pardo Diaz C."/>
            <person name="Kozak K."/>
            <person name="Martin S."/>
            <person name="Jiggins C."/>
            <person name="Moest M."/>
            <person name="Warren A I."/>
            <person name="Byers J.R.P. K."/>
            <person name="Montejo-Kovacevich G."/>
            <person name="Yen C E."/>
        </authorList>
    </citation>
    <scope>NUCLEOTIDE SEQUENCE [LARGE SCALE GENOMIC DNA]</scope>
</reference>
<sequence>MDINIENLIKVIRKQRVLYDNNHKDYYDRPKKRQVWDHVCSLLISRWDTFDDGRKLIYCKEVQKKWQSLRDCFRRELIIQKTQSSSNGKKKYKYFDALEFLTPYTHSIINETSASSHDEVSFLITDQESNSKDPLSASFAEESREESEEEFATSSRRFMDDDEAFLYSLLPSFKEYGMEQKYLLRIELMKTILKFKQSQNNFGVVKEEENTEDDYYS</sequence>
<dbReference type="PANTHER" id="PTHR12243:SF67">
    <property type="entry name" value="COREPRESSOR OF PANGOLIN, ISOFORM A-RELATED"/>
    <property type="match status" value="1"/>
</dbReference>
<dbReference type="GO" id="GO:0005634">
    <property type="term" value="C:nucleus"/>
    <property type="evidence" value="ECO:0007669"/>
    <property type="project" value="UniProtKB-SubCell"/>
</dbReference>
<feature type="domain" description="MADF" evidence="2">
    <location>
        <begin position="7"/>
        <end position="106"/>
    </location>
</feature>
<protein>
    <recommendedName>
        <fullName evidence="6">MADF domain-containing protein</fullName>
    </recommendedName>
</protein>
<dbReference type="InterPro" id="IPR004210">
    <property type="entry name" value="BESS_motif"/>
</dbReference>
<evidence type="ECO:0008006" key="6">
    <source>
        <dbReference type="Google" id="ProtNLM"/>
    </source>
</evidence>
<dbReference type="Proteomes" id="UP000494106">
    <property type="component" value="Unassembled WGS sequence"/>
</dbReference>
<dbReference type="Pfam" id="PF10545">
    <property type="entry name" value="MADF_DNA_bdg"/>
    <property type="match status" value="1"/>
</dbReference>
<comment type="caution">
    <text evidence="4">The sequence shown here is derived from an EMBL/GenBank/DDBJ whole genome shotgun (WGS) entry which is preliminary data.</text>
</comment>
<dbReference type="AlphaFoldDB" id="A0A8S1A6A1"/>
<evidence type="ECO:0000313" key="5">
    <source>
        <dbReference type="Proteomes" id="UP000494106"/>
    </source>
</evidence>
<evidence type="ECO:0000259" key="2">
    <source>
        <dbReference type="PROSITE" id="PS51029"/>
    </source>
</evidence>
<dbReference type="GO" id="GO:0006357">
    <property type="term" value="P:regulation of transcription by RNA polymerase II"/>
    <property type="evidence" value="ECO:0007669"/>
    <property type="project" value="TreeGrafter"/>
</dbReference>
<evidence type="ECO:0000256" key="1">
    <source>
        <dbReference type="PROSITE-ProRule" id="PRU00371"/>
    </source>
</evidence>
<dbReference type="EMBL" id="CADEBC010000509">
    <property type="protein sequence ID" value="CAB3241422.1"/>
    <property type="molecule type" value="Genomic_DNA"/>
</dbReference>
<gene>
    <name evidence="4" type="ORF">APLA_LOCUS8606</name>
</gene>
<name>A0A8S1A6A1_ARCPL</name>
<accession>A0A8S1A6A1</accession>
<keyword evidence="5" id="KW-1185">Reference proteome</keyword>
<evidence type="ECO:0000259" key="3">
    <source>
        <dbReference type="PROSITE" id="PS51031"/>
    </source>
</evidence>
<comment type="subcellular location">
    <subcellularLocation>
        <location evidence="1">Nucleus</location>
    </subcellularLocation>
</comment>
<dbReference type="GO" id="GO:0003677">
    <property type="term" value="F:DNA binding"/>
    <property type="evidence" value="ECO:0007669"/>
    <property type="project" value="InterPro"/>
</dbReference>
<dbReference type="OrthoDB" id="8118596at2759"/>
<feature type="domain" description="BESS" evidence="3">
    <location>
        <begin position="159"/>
        <end position="198"/>
    </location>
</feature>
<dbReference type="InterPro" id="IPR039353">
    <property type="entry name" value="TF_Adf1"/>
</dbReference>
<dbReference type="PANTHER" id="PTHR12243">
    <property type="entry name" value="MADF DOMAIN TRANSCRIPTION FACTOR"/>
    <property type="match status" value="1"/>
</dbReference>
<dbReference type="PROSITE" id="PS51031">
    <property type="entry name" value="BESS"/>
    <property type="match status" value="1"/>
</dbReference>
<dbReference type="GO" id="GO:0005667">
    <property type="term" value="C:transcription regulator complex"/>
    <property type="evidence" value="ECO:0007669"/>
    <property type="project" value="TreeGrafter"/>
</dbReference>
<dbReference type="InterPro" id="IPR006578">
    <property type="entry name" value="MADF-dom"/>
</dbReference>
<keyword evidence="1" id="KW-0539">Nucleus</keyword>
<proteinExistence type="predicted"/>
<evidence type="ECO:0000313" key="4">
    <source>
        <dbReference type="EMBL" id="CAB3241422.1"/>
    </source>
</evidence>
<dbReference type="SMART" id="SM00595">
    <property type="entry name" value="MADF"/>
    <property type="match status" value="1"/>
</dbReference>